<gene>
    <name evidence="4" type="ORF">KDM90_08970</name>
</gene>
<evidence type="ECO:0000256" key="2">
    <source>
        <dbReference type="ARBA" id="ARBA00023315"/>
    </source>
</evidence>
<proteinExistence type="predicted"/>
<dbReference type="RefSeq" id="WP_212675260.1">
    <property type="nucleotide sequence ID" value="NZ_JAGSPJ010000003.1"/>
</dbReference>
<dbReference type="Gene3D" id="3.40.630.30">
    <property type="match status" value="1"/>
</dbReference>
<dbReference type="Pfam" id="PF00583">
    <property type="entry name" value="Acetyltransf_1"/>
    <property type="match status" value="1"/>
</dbReference>
<keyword evidence="2" id="KW-0012">Acyltransferase</keyword>
<comment type="caution">
    <text evidence="4">The sequence shown here is derived from an EMBL/GenBank/DDBJ whole genome shotgun (WGS) entry which is preliminary data.</text>
</comment>
<protein>
    <submittedName>
        <fullName evidence="4">GNAT family N-acetyltransferase</fullName>
    </submittedName>
</protein>
<dbReference type="EMBL" id="JAGSPJ010000003">
    <property type="protein sequence ID" value="MBR7800129.1"/>
    <property type="molecule type" value="Genomic_DNA"/>
</dbReference>
<dbReference type="SUPFAM" id="SSF55729">
    <property type="entry name" value="Acyl-CoA N-acyltransferases (Nat)"/>
    <property type="match status" value="1"/>
</dbReference>
<dbReference type="PANTHER" id="PTHR43877">
    <property type="entry name" value="AMINOALKYLPHOSPHONATE N-ACETYLTRANSFERASE-RELATED-RELATED"/>
    <property type="match status" value="1"/>
</dbReference>
<dbReference type="CDD" id="cd04301">
    <property type="entry name" value="NAT_SF"/>
    <property type="match status" value="1"/>
</dbReference>
<sequence length="155" mass="17089">MTSNFRIQLDDLSGQAICDLITFHLNDMASVSPPESCHALSVDTLKQDNISVWSVWDGEQLAGCGALMELDAQHGEIKSMRTAPAYVGQGVAAQLLQHILQVAKERSYQRLSLETGSTIEFVAARRLYDKFGFTECGPFADYIPDPLSTFMTITL</sequence>
<keyword evidence="1" id="KW-0808">Transferase</keyword>
<evidence type="ECO:0000313" key="4">
    <source>
        <dbReference type="EMBL" id="MBR7800129.1"/>
    </source>
</evidence>
<organism evidence="4 5">
    <name type="scientific">Undibacterium fentianense</name>
    <dbReference type="NCBI Taxonomy" id="2828728"/>
    <lineage>
        <taxon>Bacteria</taxon>
        <taxon>Pseudomonadati</taxon>
        <taxon>Pseudomonadota</taxon>
        <taxon>Betaproteobacteria</taxon>
        <taxon>Burkholderiales</taxon>
        <taxon>Oxalobacteraceae</taxon>
        <taxon>Undibacterium</taxon>
    </lineage>
</organism>
<evidence type="ECO:0000313" key="5">
    <source>
        <dbReference type="Proteomes" id="UP000678545"/>
    </source>
</evidence>
<dbReference type="PROSITE" id="PS51186">
    <property type="entry name" value="GNAT"/>
    <property type="match status" value="1"/>
</dbReference>
<keyword evidence="5" id="KW-1185">Reference proteome</keyword>
<accession>A0A941E3X4</accession>
<dbReference type="InterPro" id="IPR016181">
    <property type="entry name" value="Acyl_CoA_acyltransferase"/>
</dbReference>
<dbReference type="PANTHER" id="PTHR43877:SF5">
    <property type="entry name" value="BLL8307 PROTEIN"/>
    <property type="match status" value="1"/>
</dbReference>
<evidence type="ECO:0000256" key="1">
    <source>
        <dbReference type="ARBA" id="ARBA00022679"/>
    </source>
</evidence>
<dbReference type="Proteomes" id="UP000678545">
    <property type="component" value="Unassembled WGS sequence"/>
</dbReference>
<evidence type="ECO:0000259" key="3">
    <source>
        <dbReference type="PROSITE" id="PS51186"/>
    </source>
</evidence>
<dbReference type="AlphaFoldDB" id="A0A941E3X4"/>
<name>A0A941E3X4_9BURK</name>
<reference evidence="4" key="1">
    <citation type="submission" date="2021-04" db="EMBL/GenBank/DDBJ databases">
        <title>novel species isolated from subtropical streams in China.</title>
        <authorList>
            <person name="Lu H."/>
        </authorList>
    </citation>
    <scope>NUCLEOTIDE SEQUENCE</scope>
    <source>
        <strain evidence="4">FT137W</strain>
    </source>
</reference>
<dbReference type="InterPro" id="IPR050832">
    <property type="entry name" value="Bact_Acetyltransf"/>
</dbReference>
<dbReference type="InterPro" id="IPR000182">
    <property type="entry name" value="GNAT_dom"/>
</dbReference>
<feature type="domain" description="N-acetyltransferase" evidence="3">
    <location>
        <begin position="7"/>
        <end position="155"/>
    </location>
</feature>
<dbReference type="GO" id="GO:0016747">
    <property type="term" value="F:acyltransferase activity, transferring groups other than amino-acyl groups"/>
    <property type="evidence" value="ECO:0007669"/>
    <property type="project" value="InterPro"/>
</dbReference>